<gene>
    <name evidence="1" type="ORF">TH63_01635</name>
</gene>
<dbReference type="STRING" id="1379910.TH63_01635"/>
<dbReference type="RefSeq" id="WP_048919393.1">
    <property type="nucleotide sequence ID" value="NZ_CP010777.1"/>
</dbReference>
<name>A0A0H4VL56_9BACT</name>
<accession>A0A0H4VL56</accession>
<protein>
    <submittedName>
        <fullName evidence="1">Uncharacterized protein</fullName>
    </submittedName>
</protein>
<dbReference type="KEGG" id="ruf:TH63_01635"/>
<dbReference type="SUPFAM" id="SSF52540">
    <property type="entry name" value="P-loop containing nucleoside triphosphate hydrolases"/>
    <property type="match status" value="1"/>
</dbReference>
<dbReference type="EMBL" id="CP010777">
    <property type="protein sequence ID" value="AKQ44622.1"/>
    <property type="molecule type" value="Genomic_DNA"/>
</dbReference>
<dbReference type="InterPro" id="IPR027417">
    <property type="entry name" value="P-loop_NTPase"/>
</dbReference>
<dbReference type="PATRIC" id="fig|1379910.4.peg.340"/>
<dbReference type="Gene3D" id="3.40.50.300">
    <property type="entry name" value="P-loop containing nucleotide triphosphate hydrolases"/>
    <property type="match status" value="1"/>
</dbReference>
<dbReference type="OrthoDB" id="893813at2"/>
<proteinExistence type="predicted"/>
<sequence length="250" mass="28536">MDSITEITSGIKPTSIHSSFVPLSHPATIVELAGPPGAGKTTVCRHLSGLLKEKDLQVLTLQDVKDHIQSLSLYRKLLLFTTTLFSTGHLLFSYSLSLVAQRIFSASSIYRYVRLSIFNTALQQIIASKAIDIVLLEQWIIQELWSATIFNHNSYQHFATTPRPFYFKVNYVFYLDIDPETASERIQNRSTNLSRFDRMPADQRLKELHRCNDYLFQIYKNSGCKNKFIISTQHSPALTAEHIMQHLGLV</sequence>
<organism evidence="1 2">
    <name type="scientific">Rufibacter radiotolerans</name>
    <dbReference type="NCBI Taxonomy" id="1379910"/>
    <lineage>
        <taxon>Bacteria</taxon>
        <taxon>Pseudomonadati</taxon>
        <taxon>Bacteroidota</taxon>
        <taxon>Cytophagia</taxon>
        <taxon>Cytophagales</taxon>
        <taxon>Hymenobacteraceae</taxon>
        <taxon>Rufibacter</taxon>
    </lineage>
</organism>
<dbReference type="AlphaFoldDB" id="A0A0H4VL56"/>
<reference evidence="1 2" key="1">
    <citation type="submission" date="2015-01" db="EMBL/GenBank/DDBJ databases">
        <title>Rufibacter sp./DG31D/ whole genome sequencing.</title>
        <authorList>
            <person name="Kim M.K."/>
            <person name="Srinivasan S."/>
            <person name="Lee J.-J."/>
        </authorList>
    </citation>
    <scope>NUCLEOTIDE SEQUENCE [LARGE SCALE GENOMIC DNA]</scope>
    <source>
        <strain evidence="1 2">DG31D</strain>
    </source>
</reference>
<keyword evidence="2" id="KW-1185">Reference proteome</keyword>
<evidence type="ECO:0000313" key="1">
    <source>
        <dbReference type="EMBL" id="AKQ44622.1"/>
    </source>
</evidence>
<evidence type="ECO:0000313" key="2">
    <source>
        <dbReference type="Proteomes" id="UP000036458"/>
    </source>
</evidence>
<dbReference type="Proteomes" id="UP000036458">
    <property type="component" value="Chromosome"/>
</dbReference>